<sequence length="907" mass="106874">MTSYELRDISEVESEYPASSLKYDSRFNPQSFLSSSSSHSSLEEEESINNENVDHYGLFQPQNWNSNRESINFEALESEIRDKKDSYYDLYRQYDKITNKELIFDMNQKSQQKYDKCVDIFVKLINDFGIANEPIDMLFTKLEKNISAYNNIEKVLTTFIKKYLQFSDYLLINEIEPLRSVQVEHKKQTGDKFEVLKTIKKFLDIERVYCLIFWGYSAQFNENVNGSRQDLMGGTHRRRGAHSPYYNDTLNKSHLSSSESKFGDLPQDFMDYAKNHERNDSKNSGQRSAETNEVKSSISTSKSHLNPNDSFIIRRCMATIKRFRQLLFSINYILIHKSNDEHRDFFELFRQYNVEVFQALMPVLERKRFSSRSIQLIKAIYNMATELFNMDIFNQILNANMLSYYGLAEEYSVKVKDSYSKLSMNPKKVTLEEDKKVKENCDYFNIFQTNFEKPKKKKLRDTRVFTDPKLNYGARIQLLEYYMQVFYLKGGFSQYSTYEDLIEDKLIEVSDSSDEESDFLPPGGKPHVLDHKRFTFSKKPSFQDKRMTTSENSKKLETENERHQPRQSQLYSIVPSVIRGKKESFNNKDILHENALKEILESPEVSEKGDYNPRLGFDFESRTEEIPLEEEFSFEDYGFDDPFFTKLGLLQQNEKLKSDTSKKVANQLIEKKDQFWIDIINQREEEFQTSSLSRFQLKKMRKALENTNRTQIVSSLILSAHNPFSSGIPQMGNPDNVKNSQFKNKDYLVNSSFRNIFYSKEYGKPTGIQSIDNDLAKNGAEHLIYITERLMIPSMTEKLYCLQPRKKKKSEQEKARIRKILYSKTGFIDLINTYEEKKYETYRKLLKKESKEKARKEFEAKRLEEEGDLIKKNSAFNPYRKKLFKTATEGDVEYQVELDEKETVPHF</sequence>
<accession>A0AAD1Y2K6</accession>
<reference evidence="2" key="1">
    <citation type="submission" date="2023-07" db="EMBL/GenBank/DDBJ databases">
        <authorList>
            <consortium name="AG Swart"/>
            <person name="Singh M."/>
            <person name="Singh A."/>
            <person name="Seah K."/>
            <person name="Emmerich C."/>
        </authorList>
    </citation>
    <scope>NUCLEOTIDE SEQUENCE</scope>
    <source>
        <strain evidence="2">DP1</strain>
    </source>
</reference>
<protein>
    <submittedName>
        <fullName evidence="2">Uncharacterized protein</fullName>
    </submittedName>
</protein>
<keyword evidence="3" id="KW-1185">Reference proteome</keyword>
<name>A0AAD1Y2K6_EUPCR</name>
<feature type="region of interest" description="Disordered" evidence="1">
    <location>
        <begin position="231"/>
        <end position="252"/>
    </location>
</feature>
<feature type="region of interest" description="Disordered" evidence="1">
    <location>
        <begin position="542"/>
        <end position="566"/>
    </location>
</feature>
<dbReference type="AlphaFoldDB" id="A0AAD1Y2K6"/>
<comment type="caution">
    <text evidence="2">The sequence shown here is derived from an EMBL/GenBank/DDBJ whole genome shotgun (WGS) entry which is preliminary data.</text>
</comment>
<dbReference type="Proteomes" id="UP001295684">
    <property type="component" value="Unassembled WGS sequence"/>
</dbReference>
<evidence type="ECO:0000256" key="1">
    <source>
        <dbReference type="SAM" id="MobiDB-lite"/>
    </source>
</evidence>
<dbReference type="EMBL" id="CAMPGE010025777">
    <property type="protein sequence ID" value="CAI2383502.1"/>
    <property type="molecule type" value="Genomic_DNA"/>
</dbReference>
<feature type="compositionally biased region" description="Basic and acidic residues" evidence="1">
    <location>
        <begin position="542"/>
        <end position="564"/>
    </location>
</feature>
<evidence type="ECO:0000313" key="3">
    <source>
        <dbReference type="Proteomes" id="UP001295684"/>
    </source>
</evidence>
<proteinExistence type="predicted"/>
<gene>
    <name evidence="2" type="ORF">ECRASSUSDP1_LOCUS25004</name>
</gene>
<evidence type="ECO:0000313" key="2">
    <source>
        <dbReference type="EMBL" id="CAI2383502.1"/>
    </source>
</evidence>
<feature type="compositionally biased region" description="Polar residues" evidence="1">
    <location>
        <begin position="282"/>
        <end position="303"/>
    </location>
</feature>
<organism evidence="2 3">
    <name type="scientific">Euplotes crassus</name>
    <dbReference type="NCBI Taxonomy" id="5936"/>
    <lineage>
        <taxon>Eukaryota</taxon>
        <taxon>Sar</taxon>
        <taxon>Alveolata</taxon>
        <taxon>Ciliophora</taxon>
        <taxon>Intramacronucleata</taxon>
        <taxon>Spirotrichea</taxon>
        <taxon>Hypotrichia</taxon>
        <taxon>Euplotida</taxon>
        <taxon>Euplotidae</taxon>
        <taxon>Moneuplotes</taxon>
    </lineage>
</organism>
<feature type="region of interest" description="Disordered" evidence="1">
    <location>
        <begin position="275"/>
        <end position="303"/>
    </location>
</feature>